<proteinExistence type="inferred from homology"/>
<dbReference type="GO" id="GO:0042956">
    <property type="term" value="P:maltodextrin transmembrane transport"/>
    <property type="evidence" value="ECO:0007669"/>
    <property type="project" value="TreeGrafter"/>
</dbReference>
<dbReference type="Pfam" id="PF13416">
    <property type="entry name" value="SBP_bac_8"/>
    <property type="match status" value="1"/>
</dbReference>
<evidence type="ECO:0000256" key="3">
    <source>
        <dbReference type="ARBA" id="ARBA00022729"/>
    </source>
</evidence>
<dbReference type="EMBL" id="JARQAG010000009">
    <property type="protein sequence ID" value="MDT2731943.1"/>
    <property type="molecule type" value="Genomic_DNA"/>
</dbReference>
<dbReference type="GO" id="GO:0015768">
    <property type="term" value="P:maltose transport"/>
    <property type="evidence" value="ECO:0007669"/>
    <property type="project" value="TreeGrafter"/>
</dbReference>
<evidence type="ECO:0000313" key="5">
    <source>
        <dbReference type="Proteomes" id="UP001180515"/>
    </source>
</evidence>
<dbReference type="PANTHER" id="PTHR30061:SF50">
    <property type="entry name" value="MALTOSE_MALTODEXTRIN-BINDING PERIPLASMIC PROTEIN"/>
    <property type="match status" value="1"/>
</dbReference>
<dbReference type="OMA" id="ETPYAQQ"/>
<comment type="caution">
    <text evidence="4">The sequence shown here is derived from an EMBL/GenBank/DDBJ whole genome shotgun (WGS) entry which is preliminary data.</text>
</comment>
<name>A0A0E2UBA1_9STRE</name>
<dbReference type="SUPFAM" id="SSF53850">
    <property type="entry name" value="Periplasmic binding protein-like II"/>
    <property type="match status" value="1"/>
</dbReference>
<dbReference type="AlphaFoldDB" id="A0A0E2UBA1"/>
<accession>A0A0E2UBA1</accession>
<dbReference type="Proteomes" id="UP001180515">
    <property type="component" value="Unassembled WGS sequence"/>
</dbReference>
<comment type="similarity">
    <text evidence="1">Belongs to the bacterial solute-binding protein 1 family.</text>
</comment>
<evidence type="ECO:0000256" key="2">
    <source>
        <dbReference type="ARBA" id="ARBA00022448"/>
    </source>
</evidence>
<dbReference type="Gene3D" id="3.40.190.10">
    <property type="entry name" value="Periplasmic binding protein-like II"/>
    <property type="match status" value="2"/>
</dbReference>
<dbReference type="PANTHER" id="PTHR30061">
    <property type="entry name" value="MALTOSE-BINDING PERIPLASMIC PROTEIN"/>
    <property type="match status" value="1"/>
</dbReference>
<dbReference type="GO" id="GO:0055052">
    <property type="term" value="C:ATP-binding cassette (ABC) transporter complex, substrate-binding subunit-containing"/>
    <property type="evidence" value="ECO:0007669"/>
    <property type="project" value="TreeGrafter"/>
</dbReference>
<reference evidence="4" key="1">
    <citation type="submission" date="2023-03" db="EMBL/GenBank/DDBJ databases">
        <authorList>
            <person name="Shen W."/>
            <person name="Cai J."/>
        </authorList>
    </citation>
    <scope>NUCLEOTIDE SEQUENCE</scope>
    <source>
        <strain evidence="4">P82-2</strain>
    </source>
</reference>
<evidence type="ECO:0000313" key="4">
    <source>
        <dbReference type="EMBL" id="MDT2731943.1"/>
    </source>
</evidence>
<dbReference type="RefSeq" id="WP_003107166.1">
    <property type="nucleotide sequence ID" value="NZ_BAWT01000005.1"/>
</dbReference>
<sequence>MKKSTLKKLLVSSAVLGLTTGLALTSTSQDTVQAAGKKTTVKLWVGSNAKKSYVGTIKAFEKENPGVKVKIIETDDSKTQETLKKDPSKGADVLSLPHDQLGQLVESGIIQELPEKYTKEVKSTQTDQAIAGAQYKDKTYAFPYGIESLVLYYNKSKLSAEDVKSYETITSKGKFGGSFKEMDAYYTAPIFMTAGAHLFGPEGEDVKGTNWGSDAGVNALKWISAQKSNPNFVQADAGSIISEFGKGKFDAVELGPWNYDAVKEAIGEKNVGIATYPTINIGGKDVQQKAFLGVKLYAVNQAPAGGNTKRIAASYKLAAYMTNAKTQESSFKAEDRRVIPSNKEVQNADYVKSNELAQAIIKMGSSSDYTVVMPKLSQMSVFWPESAAILSDTYNGKLKESSYLKRLQQFDKDIAKAK</sequence>
<protein>
    <submittedName>
        <fullName evidence="4">Extracellular solute-binding protein</fullName>
    </submittedName>
</protein>
<gene>
    <name evidence="4" type="ORF">P7G31_06750</name>
</gene>
<dbReference type="InterPro" id="IPR006059">
    <property type="entry name" value="SBP"/>
</dbReference>
<keyword evidence="3" id="KW-0732">Signal</keyword>
<evidence type="ECO:0000256" key="1">
    <source>
        <dbReference type="ARBA" id="ARBA00008520"/>
    </source>
</evidence>
<keyword evidence="2" id="KW-0813">Transport</keyword>
<dbReference type="GO" id="GO:1901982">
    <property type="term" value="F:maltose binding"/>
    <property type="evidence" value="ECO:0007669"/>
    <property type="project" value="TreeGrafter"/>
</dbReference>
<dbReference type="eggNOG" id="COG2182">
    <property type="taxonomic scope" value="Bacteria"/>
</dbReference>
<organism evidence="4 5">
    <name type="scientific">Streptococcus parauberis</name>
    <dbReference type="NCBI Taxonomy" id="1348"/>
    <lineage>
        <taxon>Bacteria</taxon>
        <taxon>Bacillati</taxon>
        <taxon>Bacillota</taxon>
        <taxon>Bacilli</taxon>
        <taxon>Lactobacillales</taxon>
        <taxon>Streptococcaceae</taxon>
        <taxon>Streptococcus</taxon>
    </lineage>
</organism>